<feature type="domain" description="Laminin IV type A" evidence="8">
    <location>
        <begin position="1"/>
        <end position="59"/>
    </location>
</feature>
<dbReference type="PANTHER" id="PTHR10574:SF261">
    <property type="entry name" value="LAMININ SUBUNIT ALPHA-5"/>
    <property type="match status" value="1"/>
</dbReference>
<dbReference type="SUPFAM" id="SSF57196">
    <property type="entry name" value="EGF/Laminin"/>
    <property type="match status" value="1"/>
</dbReference>
<sequence length="115" mass="12118">METHSAVSREELMMVLAGLEQLHIRALFSQTSSAVSLRRVALEVASEVGGGPPASNVELCMCPANYRGDSCQGCQHNTEGDHCERCQAGFVRGGSEDPAAPCISCPCPLAVPSNK</sequence>
<dbReference type="PROSITE" id="PS01248">
    <property type="entry name" value="EGF_LAM_1"/>
    <property type="match status" value="1"/>
</dbReference>
<dbReference type="Gene3D" id="2.10.25.10">
    <property type="entry name" value="Laminin"/>
    <property type="match status" value="1"/>
</dbReference>
<keyword evidence="4" id="KW-0677">Repeat</keyword>
<dbReference type="PROSITE" id="PS51115">
    <property type="entry name" value="LAMININ_IVA"/>
    <property type="match status" value="1"/>
</dbReference>
<dbReference type="AlphaFoldDB" id="A0A6A1Q834"/>
<protein>
    <recommendedName>
        <fullName evidence="8">Laminin IV type A domain-containing protein</fullName>
    </recommendedName>
</protein>
<dbReference type="GO" id="GO:0005604">
    <property type="term" value="C:basement membrane"/>
    <property type="evidence" value="ECO:0007669"/>
    <property type="project" value="TreeGrafter"/>
</dbReference>
<dbReference type="OrthoDB" id="10011303at2759"/>
<evidence type="ECO:0000259" key="8">
    <source>
        <dbReference type="PROSITE" id="PS51115"/>
    </source>
</evidence>
<dbReference type="EMBL" id="SGJD01000562">
    <property type="protein sequence ID" value="KAB0404612.1"/>
    <property type="molecule type" value="Genomic_DNA"/>
</dbReference>
<evidence type="ECO:0000256" key="5">
    <source>
        <dbReference type="ARBA" id="ARBA00023157"/>
    </source>
</evidence>
<dbReference type="GO" id="GO:0009888">
    <property type="term" value="P:tissue development"/>
    <property type="evidence" value="ECO:0007669"/>
    <property type="project" value="TreeGrafter"/>
</dbReference>
<evidence type="ECO:0000256" key="6">
    <source>
        <dbReference type="ARBA" id="ARBA00023180"/>
    </source>
</evidence>
<name>A0A6A1Q834_BALPH</name>
<gene>
    <name evidence="9" type="ORF">E2I00_017059</name>
</gene>
<organism evidence="9 10">
    <name type="scientific">Balaenoptera physalus</name>
    <name type="common">Fin whale</name>
    <name type="synonym">Balaena physalus</name>
    <dbReference type="NCBI Taxonomy" id="9770"/>
    <lineage>
        <taxon>Eukaryota</taxon>
        <taxon>Metazoa</taxon>
        <taxon>Chordata</taxon>
        <taxon>Craniata</taxon>
        <taxon>Vertebrata</taxon>
        <taxon>Euteleostomi</taxon>
        <taxon>Mammalia</taxon>
        <taxon>Eutheria</taxon>
        <taxon>Laurasiatheria</taxon>
        <taxon>Artiodactyla</taxon>
        <taxon>Whippomorpha</taxon>
        <taxon>Cetacea</taxon>
        <taxon>Mysticeti</taxon>
        <taxon>Balaenopteridae</taxon>
        <taxon>Balaenoptera</taxon>
    </lineage>
</organism>
<dbReference type="Pfam" id="PF00053">
    <property type="entry name" value="EGF_laminin"/>
    <property type="match status" value="1"/>
</dbReference>
<keyword evidence="6" id="KW-0325">Glycoprotein</keyword>
<keyword evidence="2" id="KW-0964">Secreted</keyword>
<dbReference type="Pfam" id="PF00052">
    <property type="entry name" value="Laminin_B"/>
    <property type="match status" value="1"/>
</dbReference>
<dbReference type="Proteomes" id="UP000437017">
    <property type="component" value="Unassembled WGS sequence"/>
</dbReference>
<keyword evidence="10" id="KW-1185">Reference proteome</keyword>
<evidence type="ECO:0000256" key="3">
    <source>
        <dbReference type="ARBA" id="ARBA00022729"/>
    </source>
</evidence>
<keyword evidence="7" id="KW-0424">Laminin EGF-like domain</keyword>
<evidence type="ECO:0000313" key="10">
    <source>
        <dbReference type="Proteomes" id="UP000437017"/>
    </source>
</evidence>
<comment type="caution">
    <text evidence="9">The sequence shown here is derived from an EMBL/GenBank/DDBJ whole genome shotgun (WGS) entry which is preliminary data.</text>
</comment>
<dbReference type="GO" id="GO:0005201">
    <property type="term" value="F:extracellular matrix structural constituent"/>
    <property type="evidence" value="ECO:0007669"/>
    <property type="project" value="TreeGrafter"/>
</dbReference>
<dbReference type="CDD" id="cd00055">
    <property type="entry name" value="EGF_Lam"/>
    <property type="match status" value="1"/>
</dbReference>
<keyword evidence="3" id="KW-0732">Signal</keyword>
<reference evidence="9 10" key="1">
    <citation type="journal article" date="2019" name="PLoS ONE">
        <title>Genomic analyses reveal an absence of contemporary introgressive admixture between fin whales and blue whales, despite known hybrids.</title>
        <authorList>
            <person name="Westbury M.V."/>
            <person name="Petersen B."/>
            <person name="Lorenzen E.D."/>
        </authorList>
    </citation>
    <scope>NUCLEOTIDE SEQUENCE [LARGE SCALE GENOMIC DNA]</scope>
    <source>
        <strain evidence="9">FinWhale-01</strain>
    </source>
</reference>
<evidence type="ECO:0000256" key="7">
    <source>
        <dbReference type="ARBA" id="ARBA00023292"/>
    </source>
</evidence>
<dbReference type="InterPro" id="IPR050440">
    <property type="entry name" value="Laminin/Netrin_ECM"/>
</dbReference>
<accession>A0A6A1Q834</accession>
<dbReference type="InterPro" id="IPR002049">
    <property type="entry name" value="LE_dom"/>
</dbReference>
<evidence type="ECO:0000256" key="4">
    <source>
        <dbReference type="ARBA" id="ARBA00022737"/>
    </source>
</evidence>
<keyword evidence="2" id="KW-0272">Extracellular matrix</keyword>
<dbReference type="GO" id="GO:0005576">
    <property type="term" value="C:extracellular region"/>
    <property type="evidence" value="ECO:0007669"/>
    <property type="project" value="UniProtKB-ARBA"/>
</dbReference>
<keyword evidence="5" id="KW-1015">Disulfide bond</keyword>
<comment type="subcellular location">
    <subcellularLocation>
        <location evidence="1">Secreted</location>
        <location evidence="1">Extracellular space</location>
        <location evidence="1">Extracellular matrix</location>
    </subcellularLocation>
</comment>
<dbReference type="GO" id="GO:0007411">
    <property type="term" value="P:axon guidance"/>
    <property type="evidence" value="ECO:0007669"/>
    <property type="project" value="TreeGrafter"/>
</dbReference>
<evidence type="ECO:0000256" key="1">
    <source>
        <dbReference type="ARBA" id="ARBA00004498"/>
    </source>
</evidence>
<dbReference type="InterPro" id="IPR000034">
    <property type="entry name" value="Laminin_IV"/>
</dbReference>
<evidence type="ECO:0000256" key="2">
    <source>
        <dbReference type="ARBA" id="ARBA00022530"/>
    </source>
</evidence>
<proteinExistence type="predicted"/>
<evidence type="ECO:0000313" key="9">
    <source>
        <dbReference type="EMBL" id="KAB0404612.1"/>
    </source>
</evidence>
<dbReference type="GO" id="GO:0009887">
    <property type="term" value="P:animal organ morphogenesis"/>
    <property type="evidence" value="ECO:0007669"/>
    <property type="project" value="TreeGrafter"/>
</dbReference>
<dbReference type="PANTHER" id="PTHR10574">
    <property type="entry name" value="NETRIN/LAMININ-RELATED"/>
    <property type="match status" value="1"/>
</dbReference>